<dbReference type="Proteomes" id="UP000000702">
    <property type="component" value="Unassembled WGS sequence"/>
</dbReference>
<dbReference type="EMBL" id="CAEQ01001709">
    <property type="protein sequence ID" value="CCD14944.1"/>
    <property type="molecule type" value="Genomic_DNA"/>
</dbReference>
<reference evidence="2" key="1">
    <citation type="submission" date="2011-07" db="EMBL/GenBank/DDBJ databases">
        <title>Divergent evolution of antigenic variation in African trypanosomes.</title>
        <authorList>
            <person name="Jackson A.P."/>
            <person name="Berry A."/>
            <person name="Allison H.C."/>
            <person name="Burton P."/>
            <person name="Anderson J."/>
            <person name="Aslett M."/>
            <person name="Brown R."/>
            <person name="Corton N."/>
            <person name="Harris D."/>
            <person name="Hauser H."/>
            <person name="Gamble J."/>
            <person name="Gilderthorp R."/>
            <person name="McQuillan J."/>
            <person name="Quail M.A."/>
            <person name="Sanders M."/>
            <person name="Van Tonder A."/>
            <person name="Ginger M.L."/>
            <person name="Donelson J.E."/>
            <person name="Field M.C."/>
            <person name="Barry J.D."/>
            <person name="Berriman M."/>
            <person name="Hertz-Fowler C."/>
        </authorList>
    </citation>
    <scope>NUCLEOTIDE SEQUENCE [LARGE SCALE GENOMIC DNA]</scope>
    <source>
        <strain evidence="2">IL3000</strain>
    </source>
</reference>
<name>F9WCF1_TRYCI</name>
<dbReference type="AlphaFoldDB" id="F9WCF1"/>
<protein>
    <submittedName>
        <fullName evidence="1">WGS project CAEQ00000000 data, annotated contig 2221</fullName>
    </submittedName>
</protein>
<evidence type="ECO:0000313" key="2">
    <source>
        <dbReference type="Proteomes" id="UP000000702"/>
    </source>
</evidence>
<accession>F9WCF1</accession>
<comment type="caution">
    <text evidence="1">The sequence shown here is derived from an EMBL/GenBank/DDBJ whole genome shotgun (WGS) entry which is preliminary data.</text>
</comment>
<dbReference type="VEuPathDB" id="TriTrypDB:TcIL3000_0_55120"/>
<sequence>MTLLMPLLCSGNIYVSLLICVYNSVTALHRLLRDLSFAVAARQVTTVPRKTVVRELPLSFSQSSNVHRRMPDDEQQWSTAKSLKNDLPISGVEPRSPTELQMGISLPRSAVCVPLSIDDKLIHEEELQRARERKFLAPADAVSVSSPSYIRELPYTIVLTTAQNENRLLLGPLSSSQACDLGMKERPCSELGEGRAAVGSFVSERGGRSGCDEASHDARASCEDDSADFDIRVDGCCMEGETCISRVSSQSAAQRSTVKIGTDVGIDEANDISGGGNSIEDKMCGCVGASALDVACTATPNGPKRGMPVEAEVAVGPIPYPDACSEEVESLVDEFVYFYQESCVTKSRVRQLERELARMRKVVDMKRGLEEQLSRERELTQVLREQVTALLSERGSQQSET</sequence>
<keyword evidence="2" id="KW-1185">Reference proteome</keyword>
<proteinExistence type="predicted"/>
<organism evidence="1 2">
    <name type="scientific">Trypanosoma congolense (strain IL3000)</name>
    <dbReference type="NCBI Taxonomy" id="1068625"/>
    <lineage>
        <taxon>Eukaryota</taxon>
        <taxon>Discoba</taxon>
        <taxon>Euglenozoa</taxon>
        <taxon>Kinetoplastea</taxon>
        <taxon>Metakinetoplastina</taxon>
        <taxon>Trypanosomatida</taxon>
        <taxon>Trypanosomatidae</taxon>
        <taxon>Trypanosoma</taxon>
        <taxon>Nannomonas</taxon>
    </lineage>
</organism>
<reference evidence="1 2" key="2">
    <citation type="journal article" date="2012" name="Proc. Natl. Acad. Sci. U.S.A.">
        <title>Antigenic diversity is generated by distinct evolutionary mechanisms in African trypanosome species.</title>
        <authorList>
            <person name="Jackson A.P."/>
            <person name="Berry A."/>
            <person name="Aslett M."/>
            <person name="Allison H.C."/>
            <person name="Burton P."/>
            <person name="Vavrova-Anderson J."/>
            <person name="Brown R."/>
            <person name="Browne H."/>
            <person name="Corton N."/>
            <person name="Hauser H."/>
            <person name="Gamble J."/>
            <person name="Gilderthorp R."/>
            <person name="Marcello L."/>
            <person name="McQuillan J."/>
            <person name="Otto T.D."/>
            <person name="Quail M.A."/>
            <person name="Sanders M.J."/>
            <person name="van Tonder A."/>
            <person name="Ginger M.L."/>
            <person name="Field M.C."/>
            <person name="Barry J.D."/>
            <person name="Hertz-Fowler C."/>
            <person name="Berriman M."/>
        </authorList>
    </citation>
    <scope>NUCLEOTIDE SEQUENCE [LARGE SCALE GENOMIC DNA]</scope>
    <source>
        <strain evidence="1 2">IL3000</strain>
    </source>
</reference>
<evidence type="ECO:0000313" key="1">
    <source>
        <dbReference type="EMBL" id="CCD14944.1"/>
    </source>
</evidence>
<gene>
    <name evidence="1" type="ORF">TCIL3000_0_55120</name>
</gene>